<keyword evidence="3" id="KW-0805">Transcription regulation</keyword>
<keyword evidence="5" id="KW-0539">Nucleus</keyword>
<dbReference type="CDD" id="cd00067">
    <property type="entry name" value="GAL4"/>
    <property type="match status" value="1"/>
</dbReference>
<proteinExistence type="predicted"/>
<evidence type="ECO:0000313" key="7">
    <source>
        <dbReference type="EMBL" id="OIW22275.1"/>
    </source>
</evidence>
<dbReference type="PANTHER" id="PTHR47338:SF20">
    <property type="entry name" value="ZN(II)2CYS6 TRANSCRIPTION FACTOR (EUROFUNG)"/>
    <property type="match status" value="1"/>
</dbReference>
<dbReference type="OrthoDB" id="3862662at2759"/>
<dbReference type="PROSITE" id="PS50048">
    <property type="entry name" value="ZN2_CY6_FUNGAL_2"/>
    <property type="match status" value="1"/>
</dbReference>
<dbReference type="InterPro" id="IPR050815">
    <property type="entry name" value="TF_fung"/>
</dbReference>
<keyword evidence="4" id="KW-0804">Transcription</keyword>
<dbReference type="GO" id="GO:0005634">
    <property type="term" value="C:nucleus"/>
    <property type="evidence" value="ECO:0007669"/>
    <property type="project" value="UniProtKB-SubCell"/>
</dbReference>
<dbReference type="SMART" id="SM00066">
    <property type="entry name" value="GAL4"/>
    <property type="match status" value="1"/>
</dbReference>
<dbReference type="InterPro" id="IPR001138">
    <property type="entry name" value="Zn2Cys6_DnaBD"/>
</dbReference>
<reference evidence="7 8" key="1">
    <citation type="submission" date="2016-10" db="EMBL/GenBank/DDBJ databases">
        <title>Draft genome sequence of Coniochaeta ligniaria NRRL30616, a lignocellulolytic fungus for bioabatement of inhibitors in plant biomass hydrolysates.</title>
        <authorList>
            <consortium name="DOE Joint Genome Institute"/>
            <person name="Jimenez D.J."/>
            <person name="Hector R.E."/>
            <person name="Riley R."/>
            <person name="Sun H."/>
            <person name="Grigoriev I.V."/>
            <person name="Van Elsas J.D."/>
            <person name="Nichols N.N."/>
        </authorList>
    </citation>
    <scope>NUCLEOTIDE SEQUENCE [LARGE SCALE GENOMIC DNA]</scope>
    <source>
        <strain evidence="7 8">NRRL 30616</strain>
    </source>
</reference>
<keyword evidence="8" id="KW-1185">Reference proteome</keyword>
<name>A0A1J7I4H0_9PEZI</name>
<accession>A0A1J7I4H0</accession>
<dbReference type="GO" id="GO:0006351">
    <property type="term" value="P:DNA-templated transcription"/>
    <property type="evidence" value="ECO:0007669"/>
    <property type="project" value="InterPro"/>
</dbReference>
<dbReference type="Gene3D" id="4.10.240.10">
    <property type="entry name" value="Zn(2)-C6 fungal-type DNA-binding domain"/>
    <property type="match status" value="1"/>
</dbReference>
<dbReference type="Proteomes" id="UP000182658">
    <property type="component" value="Unassembled WGS sequence"/>
</dbReference>
<evidence type="ECO:0000256" key="2">
    <source>
        <dbReference type="ARBA" id="ARBA00022723"/>
    </source>
</evidence>
<evidence type="ECO:0000256" key="5">
    <source>
        <dbReference type="ARBA" id="ARBA00023242"/>
    </source>
</evidence>
<evidence type="ECO:0000259" key="6">
    <source>
        <dbReference type="PROSITE" id="PS50048"/>
    </source>
</evidence>
<dbReference type="SUPFAM" id="SSF57701">
    <property type="entry name" value="Zn2/Cys6 DNA-binding domain"/>
    <property type="match status" value="1"/>
</dbReference>
<gene>
    <name evidence="7" type="ORF">CONLIGDRAFT_278598</name>
</gene>
<dbReference type="Pfam" id="PF00172">
    <property type="entry name" value="Zn_clus"/>
    <property type="match status" value="1"/>
</dbReference>
<dbReference type="STRING" id="1408157.A0A1J7I4H0"/>
<dbReference type="EMBL" id="KV875125">
    <property type="protein sequence ID" value="OIW22275.1"/>
    <property type="molecule type" value="Genomic_DNA"/>
</dbReference>
<dbReference type="InterPro" id="IPR007219">
    <property type="entry name" value="XnlR_reg_dom"/>
</dbReference>
<sequence>MSASGESSNATSPALSTAAAKSSRVCINCRRKKKRCDKALPSCGRCTYSLEVCQHEDDAALPPSSRSPSLVDFGHFIRAGPSQIPLVGLDPVLESLMGQQSPSRWSTLNASLFGSLDSGEDIHLFMFRSLCDTVGHRQAVEHVTTHYFNSVNCWFTIIEKTSFDGQVERMWSYPSAEVALLILCMLLIIRIPNESGAAMDDGLYLSVKTAFTLVQSKIPSSISLLQAQLLIGLYEYSQGLPQQAYMSMGSCVQMTRSFGWHLRSFWSEERQQLLPADLKLNSILWWALVYVDSMLNVSYPDQKLPLSPTELEFSVPFPEAFDQYLPGNATAGYRAWQGSNPENNTDKIDNVVWPEATSAWYLSTLLHQIHSPTNPPTVADRNSLSDALTVHTLNIMGVEWKHGTRCAAINANFIALMKANQPYLLSGMGKPHELNMRHVNVINSVINSMYQASQTVNNSLTGPTTTPSGTFALYYASMLLMSHGDNVLDQPDWLHKIESFQQTLRIASRRWRIAVRYLSSIDVAFSNRLGRLPSMSSMS</sequence>
<dbReference type="CDD" id="cd12148">
    <property type="entry name" value="fungal_TF_MHR"/>
    <property type="match status" value="1"/>
</dbReference>
<protein>
    <recommendedName>
        <fullName evidence="6">Zn(2)-C6 fungal-type domain-containing protein</fullName>
    </recommendedName>
</protein>
<dbReference type="InParanoid" id="A0A1J7I4H0"/>
<dbReference type="Pfam" id="PF04082">
    <property type="entry name" value="Fungal_trans"/>
    <property type="match status" value="1"/>
</dbReference>
<keyword evidence="2" id="KW-0479">Metal-binding</keyword>
<evidence type="ECO:0000256" key="3">
    <source>
        <dbReference type="ARBA" id="ARBA00023015"/>
    </source>
</evidence>
<dbReference type="AlphaFoldDB" id="A0A1J7I4H0"/>
<dbReference type="InterPro" id="IPR036864">
    <property type="entry name" value="Zn2-C6_fun-type_DNA-bd_sf"/>
</dbReference>
<evidence type="ECO:0000313" key="8">
    <source>
        <dbReference type="Proteomes" id="UP000182658"/>
    </source>
</evidence>
<feature type="domain" description="Zn(2)-C6 fungal-type" evidence="6">
    <location>
        <begin position="25"/>
        <end position="55"/>
    </location>
</feature>
<evidence type="ECO:0000256" key="4">
    <source>
        <dbReference type="ARBA" id="ARBA00023163"/>
    </source>
</evidence>
<dbReference type="GO" id="GO:0008270">
    <property type="term" value="F:zinc ion binding"/>
    <property type="evidence" value="ECO:0007669"/>
    <property type="project" value="InterPro"/>
</dbReference>
<dbReference type="GO" id="GO:0003677">
    <property type="term" value="F:DNA binding"/>
    <property type="evidence" value="ECO:0007669"/>
    <property type="project" value="InterPro"/>
</dbReference>
<evidence type="ECO:0000256" key="1">
    <source>
        <dbReference type="ARBA" id="ARBA00004123"/>
    </source>
</evidence>
<dbReference type="PANTHER" id="PTHR47338">
    <property type="entry name" value="ZN(II)2CYS6 TRANSCRIPTION FACTOR (EUROFUNG)-RELATED"/>
    <property type="match status" value="1"/>
</dbReference>
<organism evidence="7 8">
    <name type="scientific">Coniochaeta ligniaria NRRL 30616</name>
    <dbReference type="NCBI Taxonomy" id="1408157"/>
    <lineage>
        <taxon>Eukaryota</taxon>
        <taxon>Fungi</taxon>
        <taxon>Dikarya</taxon>
        <taxon>Ascomycota</taxon>
        <taxon>Pezizomycotina</taxon>
        <taxon>Sordariomycetes</taxon>
        <taxon>Sordariomycetidae</taxon>
        <taxon>Coniochaetales</taxon>
        <taxon>Coniochaetaceae</taxon>
        <taxon>Coniochaeta</taxon>
    </lineage>
</organism>
<comment type="subcellular location">
    <subcellularLocation>
        <location evidence="1">Nucleus</location>
    </subcellularLocation>
</comment>
<dbReference type="GO" id="GO:0000981">
    <property type="term" value="F:DNA-binding transcription factor activity, RNA polymerase II-specific"/>
    <property type="evidence" value="ECO:0007669"/>
    <property type="project" value="InterPro"/>
</dbReference>